<comment type="similarity">
    <text evidence="1">Belongs to the cytochrome P450 family.</text>
</comment>
<gene>
    <name evidence="3" type="ORF">E5Z02_21735</name>
</gene>
<dbReference type="Proteomes" id="UP000306274">
    <property type="component" value="Unassembled WGS sequence"/>
</dbReference>
<sequence>MTTTSDTTGPASSGPTDSGPATASGTAASDPTAATGRTATTGTADSGATASATATGTTASGATAPGTAPSGCPVAHGSVPLSGPRFQSDPVQLYRDMRRDHGAVAPVVLDGGVPAWLVLGYRELHQVTGDPVLFSRDSELWNQWDRIPADWPLLPMIGRGQNSILYTVGERHSVRAMMISNALEGVDPFSLKRYAEEFADELIDRFCTKGAVDIIAEYAKLLPALVLARIYGFSDEEAYPLVGAINDMIDGRERALAGQQHLATSMFRLLADKHAEPGDDVASRMLADTGGFTDEEVAQDLMVMMAAGHQPTADWMGNSLRLMLTDERFAASLSGGRHSVAEAMNEVLWEDTPTQNVAGRWASRDTHLGGRHVRAGDLLLLGIAAANGDPQVRTHASALTGGNNAFLSFGHGEHRCPFPAQETSEVIARTGIEVLLDRLPDVDLAVPAEQLTRRPSPWLRGLTDLPVLFTPTPALGRPGSHGGPA</sequence>
<evidence type="ECO:0000256" key="1">
    <source>
        <dbReference type="ARBA" id="ARBA00010617"/>
    </source>
</evidence>
<keyword evidence="4" id="KW-1185">Reference proteome</keyword>
<dbReference type="RefSeq" id="WP_136016873.1">
    <property type="nucleotide sequence ID" value="NZ_SRZK01000231.1"/>
</dbReference>
<dbReference type="PANTHER" id="PTHR46696:SF1">
    <property type="entry name" value="CYTOCHROME P450 YJIB-RELATED"/>
    <property type="match status" value="1"/>
</dbReference>
<dbReference type="PRINTS" id="PR00359">
    <property type="entry name" value="BP450"/>
</dbReference>
<dbReference type="EMBL" id="SRZK01000231">
    <property type="protein sequence ID" value="TGZ06674.1"/>
    <property type="molecule type" value="Genomic_DNA"/>
</dbReference>
<dbReference type="PANTHER" id="PTHR46696">
    <property type="entry name" value="P450, PUTATIVE (EUROFUNG)-RELATED"/>
    <property type="match status" value="1"/>
</dbReference>
<protein>
    <submittedName>
        <fullName evidence="3">Cytochrome P450</fullName>
    </submittedName>
</protein>
<evidence type="ECO:0000313" key="4">
    <source>
        <dbReference type="Proteomes" id="UP000306274"/>
    </source>
</evidence>
<reference evidence="3 4" key="1">
    <citation type="submission" date="2019-04" db="EMBL/GenBank/DDBJ databases">
        <title>Streptomyces rhizosphaericola sp. nov., an actinobacterium isolated from the wheat rhizosphere.</title>
        <authorList>
            <person name="Vargas Hoyos H.A."/>
            <person name="Santos S.N."/>
            <person name="Genuario D.B."/>
            <person name="Melo I.S."/>
            <person name="Da Silva L.J."/>
            <person name="Da Silva F.S.P."/>
            <person name="Zucchi T.D."/>
        </authorList>
    </citation>
    <scope>NUCLEOTIDE SEQUENCE [LARGE SCALE GENOMIC DNA]</scope>
    <source>
        <strain evidence="3 4">1AS2c</strain>
    </source>
</reference>
<name>A0ABY2PCL8_9ACTN</name>
<dbReference type="SUPFAM" id="SSF48264">
    <property type="entry name" value="Cytochrome P450"/>
    <property type="match status" value="1"/>
</dbReference>
<evidence type="ECO:0000256" key="2">
    <source>
        <dbReference type="SAM" id="MobiDB-lite"/>
    </source>
</evidence>
<organism evidence="3 4">
    <name type="scientific">Streptomyces rhizosphaericola</name>
    <dbReference type="NCBI Taxonomy" id="2564098"/>
    <lineage>
        <taxon>Bacteria</taxon>
        <taxon>Bacillati</taxon>
        <taxon>Actinomycetota</taxon>
        <taxon>Actinomycetes</taxon>
        <taxon>Kitasatosporales</taxon>
        <taxon>Streptomycetaceae</taxon>
        <taxon>Streptomyces</taxon>
    </lineage>
</organism>
<comment type="caution">
    <text evidence="3">The sequence shown here is derived from an EMBL/GenBank/DDBJ whole genome shotgun (WGS) entry which is preliminary data.</text>
</comment>
<evidence type="ECO:0000313" key="3">
    <source>
        <dbReference type="EMBL" id="TGZ06674.1"/>
    </source>
</evidence>
<feature type="compositionally biased region" description="Low complexity" evidence="2">
    <location>
        <begin position="16"/>
        <end position="71"/>
    </location>
</feature>
<dbReference type="InterPro" id="IPR036396">
    <property type="entry name" value="Cyt_P450_sf"/>
</dbReference>
<dbReference type="CDD" id="cd20623">
    <property type="entry name" value="CYP_unk"/>
    <property type="match status" value="1"/>
</dbReference>
<accession>A0ABY2PCL8</accession>
<dbReference type="InterPro" id="IPR002397">
    <property type="entry name" value="Cyt_P450_B"/>
</dbReference>
<feature type="compositionally biased region" description="Polar residues" evidence="2">
    <location>
        <begin position="1"/>
        <end position="15"/>
    </location>
</feature>
<dbReference type="Gene3D" id="1.10.630.10">
    <property type="entry name" value="Cytochrome P450"/>
    <property type="match status" value="1"/>
</dbReference>
<proteinExistence type="inferred from homology"/>
<feature type="region of interest" description="Disordered" evidence="2">
    <location>
        <begin position="1"/>
        <end position="87"/>
    </location>
</feature>